<dbReference type="KEGG" id="scs:Sta7437_4424"/>
<dbReference type="Gene3D" id="1.10.287.950">
    <property type="entry name" value="Methyl-accepting chemotaxis protein"/>
    <property type="match status" value="1"/>
</dbReference>
<feature type="domain" description="HAMP" evidence="13">
    <location>
        <begin position="495"/>
        <end position="546"/>
    </location>
</feature>
<dbReference type="Pfam" id="PF17202">
    <property type="entry name" value="sCache_3_3"/>
    <property type="match status" value="1"/>
</dbReference>
<dbReference type="SUPFAM" id="SSF58104">
    <property type="entry name" value="Methyl-accepting chemotaxis protein (MCP) signaling domain"/>
    <property type="match status" value="1"/>
</dbReference>
<dbReference type="PROSITE" id="PS50111">
    <property type="entry name" value="CHEMOTAXIS_TRANSDUC_2"/>
    <property type="match status" value="1"/>
</dbReference>
<sequence>MVNQHNNFLSLSEQPKFSFLFNNLVQRWNNLKFSNKLILMLIGSITLPIISITQINIWNAQKLAVQDLEKVLQLELKFLNQTISVEQNNIAKNAIILDKTVEQSEINLNQIEKQTTELNKLNQIIASVKELDPNRSFYLITDAQGKTVAQYIQIIDEDFSTYSSLPSEEKSLITKFRSVSPSTGIKLDELPIVKQTLNQKRSLSGLELLPEKLLQQLGLAEQANIGLRQQKIEGLPEAKKPFPEETYNTEQGKTGFVMLAVEPIQVNNQLIGTAIVGTLLNRNYELVDRLKQNTGVSTATIFAQDWRVSTNVPYTDKQTRAIGTRVSREVADRVLNQTQDFLGAANIIGIDYITGYSPLYDHQKLLNPQQAKPVGIAYVGEPKTELNQRLMNIALTGYGVAGTILLLITIILIPITKSFSDSLQRLAKFVQRVSSGEQGLRLNNIQRQDEIGILSQEINAMIINLENSREQEQLLAQSRQQQAETERENQKQQNEALQQELLQFITDIEGVSDGNLTVRANITEGAIGIAADFFNSIIESLRDIVTRVQEATNNVNTSVSVNEDAIRQVTEETIQQTHQINETLNSVAEMTRSIQVVANSAQQAAEVSRDASTSATIGGEAIEQTVQSILQLRETVAATAKKVKRLGESSQEISKVVSLINQIAMQTNLLAINASIEASRAGEEGRGFAVVAEEVGELATKSAEATKEIEEIVESIQEETAEVVAAMEIGTAQVVEGTRLVENTKQSLEQIVQVSRQIDELLQSISSATVSQVQTSQTVTQLMEKIAEISQRTSSASNNVSSSLEETVKIAQQLQASVGTFKV</sequence>
<comment type="subcellular location">
    <subcellularLocation>
        <location evidence="1">Cell membrane</location>
        <topology evidence="1">Multi-pass membrane protein</topology>
    </subcellularLocation>
</comment>
<dbReference type="InterPro" id="IPR029151">
    <property type="entry name" value="Sensor-like_sf"/>
</dbReference>
<feature type="transmembrane region" description="Helical" evidence="11">
    <location>
        <begin position="37"/>
        <end position="58"/>
    </location>
</feature>
<keyword evidence="6 11" id="KW-0472">Membrane</keyword>
<evidence type="ECO:0000313" key="14">
    <source>
        <dbReference type="EMBL" id="AFZ37892.1"/>
    </source>
</evidence>
<dbReference type="EMBL" id="CP003653">
    <property type="protein sequence ID" value="AFZ37892.1"/>
    <property type="molecule type" value="Genomic_DNA"/>
</dbReference>
<comment type="similarity">
    <text evidence="8">Belongs to the methyl-accepting chemotaxis (MCP) protein family.</text>
</comment>
<dbReference type="Proteomes" id="UP000010473">
    <property type="component" value="Chromosome"/>
</dbReference>
<organism evidence="14 15">
    <name type="scientific">Stanieria cyanosphaera (strain ATCC 29371 / PCC 7437)</name>
    <dbReference type="NCBI Taxonomy" id="111780"/>
    <lineage>
        <taxon>Bacteria</taxon>
        <taxon>Bacillati</taxon>
        <taxon>Cyanobacteriota</taxon>
        <taxon>Cyanophyceae</taxon>
        <taxon>Pleurocapsales</taxon>
        <taxon>Dermocarpellaceae</taxon>
        <taxon>Stanieria</taxon>
    </lineage>
</organism>
<dbReference type="PANTHER" id="PTHR32089:SF114">
    <property type="entry name" value="METHYL-ACCEPTING CHEMOTAXIS PROTEIN MCPB"/>
    <property type="match status" value="1"/>
</dbReference>
<keyword evidence="7 9" id="KW-0807">Transducer</keyword>
<dbReference type="GO" id="GO:0007165">
    <property type="term" value="P:signal transduction"/>
    <property type="evidence" value="ECO:0007669"/>
    <property type="project" value="UniProtKB-KW"/>
</dbReference>
<evidence type="ECO:0000313" key="15">
    <source>
        <dbReference type="Proteomes" id="UP000010473"/>
    </source>
</evidence>
<dbReference type="Gene3D" id="6.10.340.10">
    <property type="match status" value="1"/>
</dbReference>
<keyword evidence="4 11" id="KW-0812">Transmembrane</keyword>
<dbReference type="InterPro" id="IPR033463">
    <property type="entry name" value="sCache_3"/>
</dbReference>
<feature type="transmembrane region" description="Helical" evidence="11">
    <location>
        <begin position="393"/>
        <end position="415"/>
    </location>
</feature>
<dbReference type="PATRIC" id="fig|111780.3.peg.4581"/>
<dbReference type="InterPro" id="IPR004089">
    <property type="entry name" value="MCPsignal_dom"/>
</dbReference>
<evidence type="ECO:0000256" key="9">
    <source>
        <dbReference type="PROSITE-ProRule" id="PRU00284"/>
    </source>
</evidence>
<evidence type="ECO:0000256" key="5">
    <source>
        <dbReference type="ARBA" id="ARBA00022989"/>
    </source>
</evidence>
<feature type="domain" description="Methyl-accepting transducer" evidence="12">
    <location>
        <begin position="551"/>
        <end position="787"/>
    </location>
</feature>
<gene>
    <name evidence="14" type="ordered locus">Sta7437_4424</name>
</gene>
<dbReference type="SUPFAM" id="SSF103190">
    <property type="entry name" value="Sensory domain-like"/>
    <property type="match status" value="1"/>
</dbReference>
<keyword evidence="2" id="KW-1003">Cell membrane</keyword>
<accession>K9Y1M4</accession>
<evidence type="ECO:0000256" key="10">
    <source>
        <dbReference type="SAM" id="Coils"/>
    </source>
</evidence>
<dbReference type="STRING" id="111780.Sta7437_4424"/>
<evidence type="ECO:0000256" key="1">
    <source>
        <dbReference type="ARBA" id="ARBA00004651"/>
    </source>
</evidence>
<keyword evidence="5 11" id="KW-1133">Transmembrane helix</keyword>
<dbReference type="GO" id="GO:0005886">
    <property type="term" value="C:plasma membrane"/>
    <property type="evidence" value="ECO:0007669"/>
    <property type="project" value="UniProtKB-SubCell"/>
</dbReference>
<keyword evidence="15" id="KW-1185">Reference proteome</keyword>
<dbReference type="PROSITE" id="PS50885">
    <property type="entry name" value="HAMP"/>
    <property type="match status" value="2"/>
</dbReference>
<evidence type="ECO:0000256" key="6">
    <source>
        <dbReference type="ARBA" id="ARBA00023136"/>
    </source>
</evidence>
<keyword evidence="10" id="KW-0175">Coiled coil</keyword>
<dbReference type="AlphaFoldDB" id="K9Y1M4"/>
<evidence type="ECO:0000256" key="11">
    <source>
        <dbReference type="SAM" id="Phobius"/>
    </source>
</evidence>
<dbReference type="SMART" id="SM00304">
    <property type="entry name" value="HAMP"/>
    <property type="match status" value="2"/>
</dbReference>
<dbReference type="eggNOG" id="COG2770">
    <property type="taxonomic scope" value="Bacteria"/>
</dbReference>
<keyword evidence="3" id="KW-0145">Chemotaxis</keyword>
<dbReference type="PANTHER" id="PTHR32089">
    <property type="entry name" value="METHYL-ACCEPTING CHEMOTAXIS PROTEIN MCPB"/>
    <property type="match status" value="1"/>
</dbReference>
<protein>
    <submittedName>
        <fullName evidence="14">Methyl-accepting chemotaxis sensory transducer</fullName>
    </submittedName>
</protein>
<evidence type="ECO:0000256" key="3">
    <source>
        <dbReference type="ARBA" id="ARBA00022500"/>
    </source>
</evidence>
<feature type="coiled-coil region" evidence="10">
    <location>
        <begin position="468"/>
        <end position="507"/>
    </location>
</feature>
<dbReference type="RefSeq" id="WP_015195546.1">
    <property type="nucleotide sequence ID" value="NC_019748.1"/>
</dbReference>
<dbReference type="eggNOG" id="COG0840">
    <property type="taxonomic scope" value="Bacteria"/>
</dbReference>
<evidence type="ECO:0000256" key="2">
    <source>
        <dbReference type="ARBA" id="ARBA00022475"/>
    </source>
</evidence>
<dbReference type="HOGENOM" id="CLU_000445_50_2_3"/>
<evidence type="ECO:0000256" key="4">
    <source>
        <dbReference type="ARBA" id="ARBA00022692"/>
    </source>
</evidence>
<dbReference type="GO" id="GO:0006935">
    <property type="term" value="P:chemotaxis"/>
    <property type="evidence" value="ECO:0007669"/>
    <property type="project" value="UniProtKB-KW"/>
</dbReference>
<dbReference type="CDD" id="cd06225">
    <property type="entry name" value="HAMP"/>
    <property type="match status" value="1"/>
</dbReference>
<name>K9Y1M4_STAC7</name>
<proteinExistence type="inferred from homology"/>
<feature type="coiled-coil region" evidence="10">
    <location>
        <begin position="101"/>
        <end position="131"/>
    </location>
</feature>
<dbReference type="FunFam" id="1.10.287.950:FF:000001">
    <property type="entry name" value="Methyl-accepting chemotaxis sensory transducer"/>
    <property type="match status" value="1"/>
</dbReference>
<dbReference type="OrthoDB" id="419276at2"/>
<dbReference type="CDD" id="cd11386">
    <property type="entry name" value="MCP_signal"/>
    <property type="match status" value="1"/>
</dbReference>
<dbReference type="Pfam" id="PF00015">
    <property type="entry name" value="MCPsignal"/>
    <property type="match status" value="1"/>
</dbReference>
<evidence type="ECO:0000259" key="13">
    <source>
        <dbReference type="PROSITE" id="PS50885"/>
    </source>
</evidence>
<dbReference type="SMART" id="SM00283">
    <property type="entry name" value="MA"/>
    <property type="match status" value="1"/>
</dbReference>
<evidence type="ECO:0000259" key="12">
    <source>
        <dbReference type="PROSITE" id="PS50111"/>
    </source>
</evidence>
<reference evidence="15" key="1">
    <citation type="journal article" date="2013" name="Proc. Natl. Acad. Sci. U.S.A.">
        <title>Improving the coverage of the cyanobacterial phylum using diversity-driven genome sequencing.</title>
        <authorList>
            <person name="Shih P.M."/>
            <person name="Wu D."/>
            <person name="Latifi A."/>
            <person name="Axen S.D."/>
            <person name="Fewer D.P."/>
            <person name="Talla E."/>
            <person name="Calteau A."/>
            <person name="Cai F."/>
            <person name="Tandeau de Marsac N."/>
            <person name="Rippka R."/>
            <person name="Herdman M."/>
            <person name="Sivonen K."/>
            <person name="Coursin T."/>
            <person name="Laurent T."/>
            <person name="Goodwin L."/>
            <person name="Nolan M."/>
            <person name="Davenport K.W."/>
            <person name="Han C.S."/>
            <person name="Rubin E.M."/>
            <person name="Eisen J.A."/>
            <person name="Woyke T."/>
            <person name="Gugger M."/>
            <person name="Kerfeld C.A."/>
        </authorList>
    </citation>
    <scope>NUCLEOTIDE SEQUENCE [LARGE SCALE GENOMIC DNA]</scope>
    <source>
        <strain evidence="15">ATCC 29371 / PCC 7437</strain>
    </source>
</reference>
<evidence type="ECO:0000256" key="8">
    <source>
        <dbReference type="ARBA" id="ARBA00029447"/>
    </source>
</evidence>
<evidence type="ECO:0000256" key="7">
    <source>
        <dbReference type="ARBA" id="ARBA00023224"/>
    </source>
</evidence>
<dbReference type="InterPro" id="IPR003660">
    <property type="entry name" value="HAMP_dom"/>
</dbReference>
<feature type="domain" description="HAMP" evidence="13">
    <location>
        <begin position="417"/>
        <end position="470"/>
    </location>
</feature>
<dbReference type="SUPFAM" id="SSF158472">
    <property type="entry name" value="HAMP domain-like"/>
    <property type="match status" value="1"/>
</dbReference>